<dbReference type="PANTHER" id="PTHR33531">
    <property type="entry name" value="RUBRERYTHRIN SUBFAMILY"/>
    <property type="match status" value="1"/>
</dbReference>
<dbReference type="AlphaFoldDB" id="A0A142CTK3"/>
<keyword evidence="4" id="KW-1185">Reference proteome</keyword>
<name>A0A142CTK3_9EURY</name>
<dbReference type="PANTHER" id="PTHR33531:SF7">
    <property type="entry name" value="HYPOTHETICAL MEMBRANE PROTEIN, CONSERVED"/>
    <property type="match status" value="1"/>
</dbReference>
<evidence type="ECO:0000256" key="1">
    <source>
        <dbReference type="SAM" id="MobiDB-lite"/>
    </source>
</evidence>
<accession>A0A142CTK3</accession>
<feature type="domain" description="DUF835" evidence="2">
    <location>
        <begin position="29"/>
        <end position="143"/>
    </location>
</feature>
<evidence type="ECO:0000313" key="3">
    <source>
        <dbReference type="EMBL" id="AMQ18105.1"/>
    </source>
</evidence>
<dbReference type="Proteomes" id="UP000073604">
    <property type="component" value="Chromosome"/>
</dbReference>
<protein>
    <recommendedName>
        <fullName evidence="2">DUF835 domain-containing protein</fullName>
    </recommendedName>
</protein>
<organism evidence="3 4">
    <name type="scientific">Thermococcus peptonophilus</name>
    <dbReference type="NCBI Taxonomy" id="53952"/>
    <lineage>
        <taxon>Archaea</taxon>
        <taxon>Methanobacteriati</taxon>
        <taxon>Methanobacteriota</taxon>
        <taxon>Thermococci</taxon>
        <taxon>Thermococcales</taxon>
        <taxon>Thermococcaceae</taxon>
        <taxon>Thermococcus</taxon>
    </lineage>
</organism>
<sequence>MLNVFKPRAGPSNDSTPSSKEKHHFKIVQLIRDIPEKRAVVIGRAGTEVPGRWRLIPVSSVKGYFGPRELHRILEGIVEHLKANPNVPIVIACPEYLAIYNGFESFIKFLHIVRDYAILTGGRVYLVTDPMAWDLKQMSLLRRLET</sequence>
<dbReference type="OrthoDB" id="86920at2157"/>
<dbReference type="EMBL" id="CP014750">
    <property type="protein sequence ID" value="AMQ18105.1"/>
    <property type="molecule type" value="Genomic_DNA"/>
</dbReference>
<reference evidence="4" key="1">
    <citation type="submission" date="2016-03" db="EMBL/GenBank/DDBJ databases">
        <authorList>
            <person name="Oger P.M."/>
        </authorList>
    </citation>
    <scope>NUCLEOTIDE SEQUENCE [LARGE SCALE GENOMIC DNA]</scope>
    <source>
        <strain evidence="4">OG-1</strain>
    </source>
</reference>
<evidence type="ECO:0000259" key="2">
    <source>
        <dbReference type="Pfam" id="PF05763"/>
    </source>
</evidence>
<evidence type="ECO:0000313" key="4">
    <source>
        <dbReference type="Proteomes" id="UP000073604"/>
    </source>
</evidence>
<dbReference type="InterPro" id="IPR008553">
    <property type="entry name" value="DUF835"/>
</dbReference>
<proteinExistence type="predicted"/>
<feature type="region of interest" description="Disordered" evidence="1">
    <location>
        <begin position="1"/>
        <end position="22"/>
    </location>
</feature>
<dbReference type="KEGG" id="tpep:A0127_02435"/>
<gene>
    <name evidence="3" type="ORF">A0127_02435</name>
</gene>
<dbReference type="Pfam" id="PF05763">
    <property type="entry name" value="DUF835"/>
    <property type="match status" value="1"/>
</dbReference>